<gene>
    <name evidence="4" type="ORF">PVAND_011186</name>
</gene>
<evidence type="ECO:0000259" key="2">
    <source>
        <dbReference type="Pfam" id="PF07693"/>
    </source>
</evidence>
<dbReference type="InterPro" id="IPR058903">
    <property type="entry name" value="Spectrin_YLPM1-like"/>
</dbReference>
<comment type="caution">
    <text evidence="4">The sequence shown here is derived from an EMBL/GenBank/DDBJ whole genome shotgun (WGS) entry which is preliminary data.</text>
</comment>
<proteinExistence type="predicted"/>
<dbReference type="Pfam" id="PF26583">
    <property type="entry name" value="Spectrin_YLPM1"/>
    <property type="match status" value="1"/>
</dbReference>
<dbReference type="Proteomes" id="UP001107558">
    <property type="component" value="Chromosome 1"/>
</dbReference>
<dbReference type="PANTHER" id="PTHR13413">
    <property type="entry name" value="YLP MOTIF CONTAINING PROTEIN NUCLEAR PROTEIN ZAP"/>
    <property type="match status" value="1"/>
</dbReference>
<feature type="compositionally biased region" description="Low complexity" evidence="1">
    <location>
        <begin position="188"/>
        <end position="198"/>
    </location>
</feature>
<dbReference type="SUPFAM" id="SSF52540">
    <property type="entry name" value="P-loop containing nucleoside triphosphate hydrolases"/>
    <property type="match status" value="2"/>
</dbReference>
<name>A0A9J6CHT8_POLVA</name>
<dbReference type="Pfam" id="PF07693">
    <property type="entry name" value="KAP_NTPase"/>
    <property type="match status" value="1"/>
</dbReference>
<dbReference type="Gene3D" id="3.40.50.300">
    <property type="entry name" value="P-loop containing nucleotide triphosphate hydrolases"/>
    <property type="match status" value="4"/>
</dbReference>
<feature type="region of interest" description="Disordered" evidence="1">
    <location>
        <begin position="47"/>
        <end position="220"/>
    </location>
</feature>
<feature type="compositionally biased region" description="Low complexity" evidence="1">
    <location>
        <begin position="80"/>
        <end position="108"/>
    </location>
</feature>
<feature type="region of interest" description="Disordered" evidence="1">
    <location>
        <begin position="711"/>
        <end position="743"/>
    </location>
</feature>
<feature type="compositionally biased region" description="Basic residues" evidence="1">
    <location>
        <begin position="109"/>
        <end position="119"/>
    </location>
</feature>
<feature type="compositionally biased region" description="Polar residues" evidence="1">
    <location>
        <begin position="199"/>
        <end position="220"/>
    </location>
</feature>
<dbReference type="InterPro" id="IPR027417">
    <property type="entry name" value="P-loop_NTPase"/>
</dbReference>
<feature type="compositionally biased region" description="Low complexity" evidence="1">
    <location>
        <begin position="168"/>
        <end position="181"/>
    </location>
</feature>
<dbReference type="OrthoDB" id="513595at2759"/>
<feature type="region of interest" description="Disordered" evidence="1">
    <location>
        <begin position="656"/>
        <end position="681"/>
    </location>
</feature>
<feature type="compositionally biased region" description="Low complexity" evidence="1">
    <location>
        <begin position="442"/>
        <end position="454"/>
    </location>
</feature>
<dbReference type="GO" id="GO:0032204">
    <property type="term" value="P:regulation of telomere maintenance"/>
    <property type="evidence" value="ECO:0007669"/>
    <property type="project" value="TreeGrafter"/>
</dbReference>
<organism evidence="4 5">
    <name type="scientific">Polypedilum vanderplanki</name>
    <name type="common">Sleeping chironomid midge</name>
    <dbReference type="NCBI Taxonomy" id="319348"/>
    <lineage>
        <taxon>Eukaryota</taxon>
        <taxon>Metazoa</taxon>
        <taxon>Ecdysozoa</taxon>
        <taxon>Arthropoda</taxon>
        <taxon>Hexapoda</taxon>
        <taxon>Insecta</taxon>
        <taxon>Pterygota</taxon>
        <taxon>Neoptera</taxon>
        <taxon>Endopterygota</taxon>
        <taxon>Diptera</taxon>
        <taxon>Nematocera</taxon>
        <taxon>Chironomoidea</taxon>
        <taxon>Chironomidae</taxon>
        <taxon>Chironominae</taxon>
        <taxon>Polypedilum</taxon>
        <taxon>Polypedilum</taxon>
    </lineage>
</organism>
<feature type="region of interest" description="Disordered" evidence="1">
    <location>
        <begin position="320"/>
        <end position="353"/>
    </location>
</feature>
<keyword evidence="5" id="KW-1185">Reference proteome</keyword>
<protein>
    <submittedName>
        <fullName evidence="4">Uncharacterized protein</fullName>
    </submittedName>
</protein>
<feature type="compositionally biased region" description="Low complexity" evidence="1">
    <location>
        <begin position="120"/>
        <end position="141"/>
    </location>
</feature>
<evidence type="ECO:0000313" key="4">
    <source>
        <dbReference type="EMBL" id="KAG5681778.1"/>
    </source>
</evidence>
<dbReference type="GO" id="GO:0005634">
    <property type="term" value="C:nucleus"/>
    <property type="evidence" value="ECO:0007669"/>
    <property type="project" value="InterPro"/>
</dbReference>
<dbReference type="InterPro" id="IPR026314">
    <property type="entry name" value="YLP_motif_con_p1"/>
</dbReference>
<dbReference type="EMBL" id="JADBJN010000001">
    <property type="protein sequence ID" value="KAG5681778.1"/>
    <property type="molecule type" value="Genomic_DNA"/>
</dbReference>
<feature type="region of interest" description="Disordered" evidence="1">
    <location>
        <begin position="421"/>
        <end position="475"/>
    </location>
</feature>
<sequence>MNNQQYNMYGNQQQHSDEWNNWHWQWQQQQFHQSSYQQPFLPHQPLDQVSQFTVPPPPPPENEQTSTSTSAMQQQHMGARNFNPNSTNNNFNQNNMQNSNRGQNNNNRGNRRGNQRRGNNRSNQSADHGNKQFNNFQNQTFNPPPANNDSNFQANSTESNQHQGNFSNIGNRGRNQRNNWRNNRKNNGDQQQQQDSSNEVLSFTHNAPPSSYQNPSLQLNVSPISPEEELLSPEDIIFEEEFKKWEATFEDWKLKNKNHPDKRQYQLYEKQFMDVRESLLSRREEMRRKKAQMRNTTVSNPIKTPEQLAFETQWNSVPKIENENSNSLPPLPLEPTPLPSTSQLPPPESLQPNANVSAASILFGNQTSIRNNESFEKDVIDDFTSFDDKDVNRPVSFEYAKNFSIPGLEIPIVENVKDKVSKEENPDVIDLDREEVSEIPEESYQNQQYEENQSTSNIDESSLKKENNVQSSNIPIPRFRPKLQRNIVNINDILTEPKRSFRPEKIMILIRGAPGSGKHFLANLIYEKEIEINDRCLILSIDRFVKGNYDSTQTENYNQALYADCRNLVREGHINFAIVILNGCAIQQFNKISHIAQSVGHYFCYSIEIHQTRDVCETNNTKNRSLADIINAIEDLERFPTPAKISVLDPTPLLKSNNQSLNSNVEPSSSSNVNSSDPSNVNDFAQKMAKILQDKNVIEILQAQLNNVSQPQSQIQSQPPPSVASQNFNLPASNQFRQPSRVPDDYKSRFYQSQSMNRNLYDDIPVFKPNKTIDYNHEHMPTLEEKLMEFKIFRVIEYNHRETPAMRDFLKDIDLDKILEKRKAVALRKKILEYLRSAERPEDTVSNPKYPNNWEVIQHDRPSRRNKRKKVMTAKIKRILLQKAREENSWMTKGYNNVPLDDAMDLEEISSEDDENMNIESSPKIQKIEKNENITVSEYIDEFSDIYKTTPDFNHFNHPNVIDIRKLLMPPDRTKRPNRILIILRGASGSGKSHLVKLIKRKETEMGNEALNIRILSIDDYFEDDEDLSSDNLQEITKKYLEEMQKHLRKTLNEGLHNFIMIDADNCDLTSYNQFHQIGSSMNFAVYTIELYQSFEICLKQCNNLRSPDDIKNSINLFSQSPTPKDHILLIPSVLYAYYNCFVNPKVSNKPSTTVPFIKYLEQPIEVELLTSMPNFNWHNRKIMNIAEILENPGRFQRNEFIAILMRGPKGSGKEELASAIIEKEKQYGVEDAKFVSVVEEKSIGSKSMTRFEFAAPRDDKLEKLIKILRDIMRVKAHKFIIIDSETGDFENYMRLHELVSSYQYQCYTIELYQDASICHQNYKGESKIDEIENVLEEMQLNPTPENHILLNASMFYKQTINSSDGPLKSALKISPNTSVNLNNEYLSEKFKKLFSKLSIHSKYQAIFNQRVKINGEFIKRNEKTPSKLPEFNWFNQDITDIKDILDEPNRSIRPKKIVIFLRGAQGSGKTYLARLIERREFENGNKNVKILSVDEFFEIEQYSEVNNNKYEKFTEVNLDSSKINEYMEQLNQKFNAQIVTSDFSFIIIDGVFCDLKYYDEMYNAAKQKNFTCYTIELNQDDDICIKYNDHKWDESNVIENNKHMKTYQTPVGHLLLDPESLYHDYSYEFNANGNIVAADDEKMDTSDVSDNENIFDEDEEDNDVFETKFGKFKVSTAVASKWDDVETPDINRLDGTMKKSERVTMKDYLQSDEWSMRPSSSGKKRVRWADIEEKKEQQRMRSIGFIVGMTDWNRMTDEIPNIVKYFSFQIFLLNFIDENFPKKTFKFIRNEKIGRKNKKLDIAPYSTEDVFLKKKCRARFGVKRQILWCKSCCQKKKCNRYYCKDKKSYDDGSNIFSDESIVSVDIENDIMISFVY</sequence>
<evidence type="ECO:0000313" key="5">
    <source>
        <dbReference type="Proteomes" id="UP001107558"/>
    </source>
</evidence>
<reference evidence="4" key="1">
    <citation type="submission" date="2021-03" db="EMBL/GenBank/DDBJ databases">
        <title>Chromosome level genome of the anhydrobiotic midge Polypedilum vanderplanki.</title>
        <authorList>
            <person name="Yoshida Y."/>
            <person name="Kikawada T."/>
            <person name="Gusev O."/>
        </authorList>
    </citation>
    <scope>NUCLEOTIDE SEQUENCE</scope>
    <source>
        <strain evidence="4">NIAS01</strain>
        <tissue evidence="4">Whole body or cell culture</tissue>
    </source>
</reference>
<feature type="compositionally biased region" description="Basic and acidic residues" evidence="1">
    <location>
        <begin position="421"/>
        <end position="436"/>
    </location>
</feature>
<dbReference type="PANTHER" id="PTHR13413:SF0">
    <property type="entry name" value="YLP MOTIF-CONTAINING PROTEIN 1"/>
    <property type="match status" value="1"/>
</dbReference>
<feature type="compositionally biased region" description="Pro residues" evidence="1">
    <location>
        <begin position="329"/>
        <end position="349"/>
    </location>
</feature>
<feature type="compositionally biased region" description="Polar residues" evidence="1">
    <location>
        <begin position="723"/>
        <end position="738"/>
    </location>
</feature>
<feature type="domain" description="YLPM1-like spectrin repeat" evidence="3">
    <location>
        <begin position="231"/>
        <end position="296"/>
    </location>
</feature>
<dbReference type="SMART" id="SM01366">
    <property type="entry name" value="c-clamp"/>
    <property type="match status" value="1"/>
</dbReference>
<evidence type="ECO:0000256" key="1">
    <source>
        <dbReference type="SAM" id="MobiDB-lite"/>
    </source>
</evidence>
<feature type="domain" description="KAP NTPase" evidence="2">
    <location>
        <begin position="488"/>
        <end position="648"/>
    </location>
</feature>
<feature type="compositionally biased region" description="Polar residues" evidence="1">
    <location>
        <begin position="149"/>
        <end position="167"/>
    </location>
</feature>
<dbReference type="InterPro" id="IPR011646">
    <property type="entry name" value="KAP_P-loop"/>
</dbReference>
<accession>A0A9J6CHT8</accession>
<evidence type="ECO:0000259" key="3">
    <source>
        <dbReference type="Pfam" id="PF26583"/>
    </source>
</evidence>